<dbReference type="InterPro" id="IPR011009">
    <property type="entry name" value="Kinase-like_dom_sf"/>
</dbReference>
<dbReference type="InterPro" id="IPR017441">
    <property type="entry name" value="Protein_kinase_ATP_BS"/>
</dbReference>
<dbReference type="PANTHER" id="PTHR46699">
    <property type="entry name" value="SERINE/THREONINE-PROTEIN KINASE STN8, CHLOROPLASTIC-RELATED"/>
    <property type="match status" value="1"/>
</dbReference>
<dbReference type="SUPFAM" id="SSF56112">
    <property type="entry name" value="Protein kinase-like (PK-like)"/>
    <property type="match status" value="1"/>
</dbReference>
<evidence type="ECO:0000313" key="8">
    <source>
        <dbReference type="EMBL" id="KAH7291103.1"/>
    </source>
</evidence>
<dbReference type="AlphaFoldDB" id="A0A8T2R6D4"/>
<feature type="coiled-coil region" evidence="6">
    <location>
        <begin position="798"/>
        <end position="825"/>
    </location>
</feature>
<keyword evidence="2 5" id="KW-0547">Nucleotide-binding</keyword>
<dbReference type="PROSITE" id="PS50011">
    <property type="entry name" value="PROTEIN_KINASE_DOM"/>
    <property type="match status" value="1"/>
</dbReference>
<evidence type="ECO:0000256" key="3">
    <source>
        <dbReference type="ARBA" id="ARBA00022777"/>
    </source>
</evidence>
<comment type="caution">
    <text evidence="8">The sequence shown here is derived from an EMBL/GenBank/DDBJ whole genome shotgun (WGS) entry which is preliminary data.</text>
</comment>
<dbReference type="PROSITE" id="PS00108">
    <property type="entry name" value="PROTEIN_KINASE_ST"/>
    <property type="match status" value="1"/>
</dbReference>
<dbReference type="Gene3D" id="3.30.200.20">
    <property type="entry name" value="Phosphorylase Kinase, domain 1"/>
    <property type="match status" value="1"/>
</dbReference>
<dbReference type="OMA" id="HIMPIST"/>
<dbReference type="PANTHER" id="PTHR46699:SF5">
    <property type="entry name" value="PROTEIN KINASE DOMAIN-CONTAINING PROTEIN"/>
    <property type="match status" value="1"/>
</dbReference>
<evidence type="ECO:0000256" key="2">
    <source>
        <dbReference type="ARBA" id="ARBA00022741"/>
    </source>
</evidence>
<sequence>MSLRLQSPFASGEHRNSANDRVLRASRPFRSTFLHSSTLSFTCNPNSTLTHRKYHIRNALPEVSDSLYSYVHDSLGLNADIIWLQSAVLQSAHAIGLSLQDPMSWWQAAIAPAVLSVFFAPPGSLAGVADFVYAPIHAHTLRHFSAEDVEIGRQLGEGSFGVVYEGFIGRAGKKGHNLKGLHVVLKKAKTRVKGASEIHNSEIHMNYRLQRTAPFACAEFLGTMHVKPSHANGKLSEGVWLVWNFQGDRSLDYYLKQKSFPANLIPIILGKNVQGSSKEEILRCNAAVIKEIFKQILMNLQDLHGSGVVHRDVKPLNLILDQGSGRFKLIDFGACVDLRSGFNYVPNETVIDPTYAAPEHYVMPTSTPNLPPDPLCSLVSPLLWLLNTPDRFDLYSAGLILMQLSLKSLRHDTGLQTFNSELKRNGFNLKRWRANCRHSNDEFMFLDADGGAGWELASALLQPRHDKDNIIWPSLGSSRPSASAALKHRFLHRPFTFPVIFRRELPDSILKSLPDFNVVSQSISGAVMEVVHSGKKQLDKSALEQSHGAKISTKSFLSRLIPSSYLIQNDFLHVKLSNALKDNRRKVVENIDYNLWSPHLNMDPLYDFKSFPLTSAVQTKFDKAVQSILNGSPVRIQRNEPNSTTLPLVSDAQTPRQPEKIPDLGADMNNSVSSSIQTALPVLASTGIALATGWLALSGLTSSAQASYEFGKLLMSTSGISGSAFFAFFLMVKPWLEEHNTTTKKVKDYNSESMDGQAASPKSGEIQQGKYKAIYSERSQLQAVVGAMQELDTHMSVLEALMLEEQQLSQQQEELVQRLESLLLQPSER</sequence>
<keyword evidence="6" id="KW-0175">Coiled coil</keyword>
<name>A0A8T2R6D4_CERRI</name>
<dbReference type="GO" id="GO:0005524">
    <property type="term" value="F:ATP binding"/>
    <property type="evidence" value="ECO:0007669"/>
    <property type="project" value="UniProtKB-UniRule"/>
</dbReference>
<keyword evidence="4 5" id="KW-0067">ATP-binding</keyword>
<keyword evidence="9" id="KW-1185">Reference proteome</keyword>
<dbReference type="SMART" id="SM00220">
    <property type="entry name" value="S_TKc"/>
    <property type="match status" value="1"/>
</dbReference>
<proteinExistence type="predicted"/>
<evidence type="ECO:0000256" key="1">
    <source>
        <dbReference type="ARBA" id="ARBA00022679"/>
    </source>
</evidence>
<accession>A0A8T2R6D4</accession>
<evidence type="ECO:0000313" key="9">
    <source>
        <dbReference type="Proteomes" id="UP000825935"/>
    </source>
</evidence>
<dbReference type="InterPro" id="IPR000719">
    <property type="entry name" value="Prot_kinase_dom"/>
</dbReference>
<dbReference type="OrthoDB" id="10252171at2759"/>
<evidence type="ECO:0000256" key="6">
    <source>
        <dbReference type="SAM" id="Coils"/>
    </source>
</evidence>
<gene>
    <name evidence="8" type="ORF">KP509_29G000600</name>
</gene>
<keyword evidence="1" id="KW-0808">Transferase</keyword>
<evidence type="ECO:0000256" key="4">
    <source>
        <dbReference type="ARBA" id="ARBA00022840"/>
    </source>
</evidence>
<feature type="binding site" evidence="5">
    <location>
        <position position="186"/>
    </location>
    <ligand>
        <name>ATP</name>
        <dbReference type="ChEBI" id="CHEBI:30616"/>
    </ligand>
</feature>
<keyword evidence="3" id="KW-0418">Kinase</keyword>
<dbReference type="Pfam" id="PF00069">
    <property type="entry name" value="Pkinase"/>
    <property type="match status" value="1"/>
</dbReference>
<dbReference type="PROSITE" id="PS00107">
    <property type="entry name" value="PROTEIN_KINASE_ATP"/>
    <property type="match status" value="1"/>
</dbReference>
<dbReference type="Gene3D" id="1.10.510.10">
    <property type="entry name" value="Transferase(Phosphotransferase) domain 1"/>
    <property type="match status" value="1"/>
</dbReference>
<dbReference type="EMBL" id="CM035434">
    <property type="protein sequence ID" value="KAH7291103.1"/>
    <property type="molecule type" value="Genomic_DNA"/>
</dbReference>
<evidence type="ECO:0000256" key="5">
    <source>
        <dbReference type="PROSITE-ProRule" id="PRU10141"/>
    </source>
</evidence>
<protein>
    <recommendedName>
        <fullName evidence="7">Protein kinase domain-containing protein</fullName>
    </recommendedName>
</protein>
<organism evidence="8 9">
    <name type="scientific">Ceratopteris richardii</name>
    <name type="common">Triangle waterfern</name>
    <dbReference type="NCBI Taxonomy" id="49495"/>
    <lineage>
        <taxon>Eukaryota</taxon>
        <taxon>Viridiplantae</taxon>
        <taxon>Streptophyta</taxon>
        <taxon>Embryophyta</taxon>
        <taxon>Tracheophyta</taxon>
        <taxon>Polypodiopsida</taxon>
        <taxon>Polypodiidae</taxon>
        <taxon>Polypodiales</taxon>
        <taxon>Pteridineae</taxon>
        <taxon>Pteridaceae</taxon>
        <taxon>Parkerioideae</taxon>
        <taxon>Ceratopteris</taxon>
    </lineage>
</organism>
<reference evidence="8" key="1">
    <citation type="submission" date="2021-08" db="EMBL/GenBank/DDBJ databases">
        <title>WGS assembly of Ceratopteris richardii.</title>
        <authorList>
            <person name="Marchant D.B."/>
            <person name="Chen G."/>
            <person name="Jenkins J."/>
            <person name="Shu S."/>
            <person name="Leebens-Mack J."/>
            <person name="Grimwood J."/>
            <person name="Schmutz J."/>
            <person name="Soltis P."/>
            <person name="Soltis D."/>
            <person name="Chen Z.-H."/>
        </authorList>
    </citation>
    <scope>NUCLEOTIDE SEQUENCE</scope>
    <source>
        <strain evidence="8">Whitten #5841</strain>
        <tissue evidence="8">Leaf</tissue>
    </source>
</reference>
<dbReference type="InterPro" id="IPR008271">
    <property type="entry name" value="Ser/Thr_kinase_AS"/>
</dbReference>
<evidence type="ECO:0000259" key="7">
    <source>
        <dbReference type="PROSITE" id="PS50011"/>
    </source>
</evidence>
<feature type="domain" description="Protein kinase" evidence="7">
    <location>
        <begin position="149"/>
        <end position="491"/>
    </location>
</feature>
<dbReference type="Proteomes" id="UP000825935">
    <property type="component" value="Chromosome 29"/>
</dbReference>
<dbReference type="GO" id="GO:0004672">
    <property type="term" value="F:protein kinase activity"/>
    <property type="evidence" value="ECO:0007669"/>
    <property type="project" value="InterPro"/>
</dbReference>